<evidence type="ECO:0000313" key="2">
    <source>
        <dbReference type="EMBL" id="MBW0481320.1"/>
    </source>
</evidence>
<dbReference type="AlphaFoldDB" id="A0A9Q3CEY2"/>
<keyword evidence="3" id="KW-1185">Reference proteome</keyword>
<protein>
    <submittedName>
        <fullName evidence="2">Uncharacterized protein</fullName>
    </submittedName>
</protein>
<sequence>MNNRRFSLASHWAALGESFQKICLREISFKDVMEITKGWNPTRKFRLMKESVTRIRENQANIQSIEEQLNQTGPTLIPSGSQGVDQPKSPVASNHSGTSR</sequence>
<evidence type="ECO:0000313" key="3">
    <source>
        <dbReference type="Proteomes" id="UP000765509"/>
    </source>
</evidence>
<accession>A0A9Q3CEY2</accession>
<dbReference type="Proteomes" id="UP000765509">
    <property type="component" value="Unassembled WGS sequence"/>
</dbReference>
<feature type="compositionally biased region" description="Polar residues" evidence="1">
    <location>
        <begin position="67"/>
        <end position="84"/>
    </location>
</feature>
<dbReference type="EMBL" id="AVOT02006340">
    <property type="protein sequence ID" value="MBW0481320.1"/>
    <property type="molecule type" value="Genomic_DNA"/>
</dbReference>
<gene>
    <name evidence="2" type="ORF">O181_021035</name>
</gene>
<comment type="caution">
    <text evidence="2">The sequence shown here is derived from an EMBL/GenBank/DDBJ whole genome shotgun (WGS) entry which is preliminary data.</text>
</comment>
<name>A0A9Q3CEY2_9BASI</name>
<evidence type="ECO:0000256" key="1">
    <source>
        <dbReference type="SAM" id="MobiDB-lite"/>
    </source>
</evidence>
<feature type="region of interest" description="Disordered" evidence="1">
    <location>
        <begin position="67"/>
        <end position="100"/>
    </location>
</feature>
<proteinExistence type="predicted"/>
<organism evidence="2 3">
    <name type="scientific">Austropuccinia psidii MF-1</name>
    <dbReference type="NCBI Taxonomy" id="1389203"/>
    <lineage>
        <taxon>Eukaryota</taxon>
        <taxon>Fungi</taxon>
        <taxon>Dikarya</taxon>
        <taxon>Basidiomycota</taxon>
        <taxon>Pucciniomycotina</taxon>
        <taxon>Pucciniomycetes</taxon>
        <taxon>Pucciniales</taxon>
        <taxon>Sphaerophragmiaceae</taxon>
        <taxon>Austropuccinia</taxon>
    </lineage>
</organism>
<reference evidence="2" key="1">
    <citation type="submission" date="2021-03" db="EMBL/GenBank/DDBJ databases">
        <title>Draft genome sequence of rust myrtle Austropuccinia psidii MF-1, a brazilian biotype.</title>
        <authorList>
            <person name="Quecine M.C."/>
            <person name="Pachon D.M.R."/>
            <person name="Bonatelli M.L."/>
            <person name="Correr F.H."/>
            <person name="Franceschini L.M."/>
            <person name="Leite T.F."/>
            <person name="Margarido G.R.A."/>
            <person name="Almeida C.A."/>
            <person name="Ferrarezi J.A."/>
            <person name="Labate C.A."/>
        </authorList>
    </citation>
    <scope>NUCLEOTIDE SEQUENCE</scope>
    <source>
        <strain evidence="2">MF-1</strain>
    </source>
</reference>
<feature type="compositionally biased region" description="Polar residues" evidence="1">
    <location>
        <begin position="91"/>
        <end position="100"/>
    </location>
</feature>